<evidence type="ECO:0000256" key="4">
    <source>
        <dbReference type="ARBA" id="ARBA00022989"/>
    </source>
</evidence>
<proteinExistence type="predicted"/>
<protein>
    <submittedName>
        <fullName evidence="9">PLDc_N domain-containing protein</fullName>
    </submittedName>
</protein>
<keyword evidence="4 7" id="KW-1133">Transmembrane helix</keyword>
<keyword evidence="3 7" id="KW-0812">Transmembrane</keyword>
<dbReference type="Proteomes" id="UP000265419">
    <property type="component" value="Unassembled WGS sequence"/>
</dbReference>
<feature type="compositionally biased region" description="Polar residues" evidence="6">
    <location>
        <begin position="137"/>
        <end position="150"/>
    </location>
</feature>
<feature type="compositionally biased region" description="Basic and acidic residues" evidence="6">
    <location>
        <begin position="83"/>
        <end position="136"/>
    </location>
</feature>
<feature type="transmembrane region" description="Helical" evidence="7">
    <location>
        <begin position="38"/>
        <end position="58"/>
    </location>
</feature>
<evidence type="ECO:0000256" key="1">
    <source>
        <dbReference type="ARBA" id="ARBA00004651"/>
    </source>
</evidence>
<evidence type="ECO:0000256" key="5">
    <source>
        <dbReference type="ARBA" id="ARBA00023136"/>
    </source>
</evidence>
<evidence type="ECO:0000256" key="6">
    <source>
        <dbReference type="SAM" id="MobiDB-lite"/>
    </source>
</evidence>
<organism evidence="9 10">
    <name type="scientific">Galactobacter valiniphilus</name>
    <dbReference type="NCBI Taxonomy" id="2676122"/>
    <lineage>
        <taxon>Bacteria</taxon>
        <taxon>Bacillati</taxon>
        <taxon>Actinomycetota</taxon>
        <taxon>Actinomycetes</taxon>
        <taxon>Micrococcales</taxon>
        <taxon>Micrococcaceae</taxon>
        <taxon>Galactobacter</taxon>
    </lineage>
</organism>
<keyword evidence="5 7" id="KW-0472">Membrane</keyword>
<name>A0A399JHP2_9MICC</name>
<feature type="region of interest" description="Disordered" evidence="6">
    <location>
        <begin position="63"/>
        <end position="150"/>
    </location>
</feature>
<dbReference type="AlphaFoldDB" id="A0A399JHP2"/>
<dbReference type="GO" id="GO:0005886">
    <property type="term" value="C:plasma membrane"/>
    <property type="evidence" value="ECO:0007669"/>
    <property type="project" value="UniProtKB-SubCell"/>
</dbReference>
<feature type="transmembrane region" description="Helical" evidence="7">
    <location>
        <begin position="6"/>
        <end position="26"/>
    </location>
</feature>
<evidence type="ECO:0000259" key="8">
    <source>
        <dbReference type="Pfam" id="PF13396"/>
    </source>
</evidence>
<dbReference type="EMBL" id="QQXK01000001">
    <property type="protein sequence ID" value="RII43759.1"/>
    <property type="molecule type" value="Genomic_DNA"/>
</dbReference>
<accession>A0A399JHP2</accession>
<gene>
    <name evidence="9" type="ORF">DWB68_00560</name>
</gene>
<keyword evidence="2" id="KW-1003">Cell membrane</keyword>
<dbReference type="InterPro" id="IPR027379">
    <property type="entry name" value="CLS_N"/>
</dbReference>
<evidence type="ECO:0000256" key="3">
    <source>
        <dbReference type="ARBA" id="ARBA00022692"/>
    </source>
</evidence>
<evidence type="ECO:0000313" key="9">
    <source>
        <dbReference type="EMBL" id="RII43759.1"/>
    </source>
</evidence>
<comment type="caution">
    <text evidence="9">The sequence shown here is derived from an EMBL/GenBank/DDBJ whole genome shotgun (WGS) entry which is preliminary data.</text>
</comment>
<feature type="domain" description="Cardiolipin synthase N-terminal" evidence="8">
    <location>
        <begin position="15"/>
        <end position="59"/>
    </location>
</feature>
<sequence length="150" mass="16571">MGMRWLLTGVVVAAAIILYALFHAIMTPARSVRALPKGVWILAILLLPVVGAGLWFWLGAPRRAPGGPTRPVQRGLGPDDDPEFLRRIETQRRQKAREEKLNAKESELKAREERLKKEAESKPEQEGEGEDPKPSDSTETDTTPGGAPQQ</sequence>
<evidence type="ECO:0000313" key="10">
    <source>
        <dbReference type="Proteomes" id="UP000265419"/>
    </source>
</evidence>
<dbReference type="Pfam" id="PF13396">
    <property type="entry name" value="PLDc_N"/>
    <property type="match status" value="1"/>
</dbReference>
<evidence type="ECO:0000256" key="7">
    <source>
        <dbReference type="SAM" id="Phobius"/>
    </source>
</evidence>
<keyword evidence="10" id="KW-1185">Reference proteome</keyword>
<reference evidence="9 10" key="1">
    <citation type="submission" date="2018-07" db="EMBL/GenBank/DDBJ databases">
        <title>Arthrobacter sp. nov., isolated from raw cow's milk with high bacterial count.</title>
        <authorList>
            <person name="Hahne J."/>
            <person name="Isele D."/>
            <person name="Lipski A."/>
        </authorList>
    </citation>
    <scope>NUCLEOTIDE SEQUENCE [LARGE SCALE GENOMIC DNA]</scope>
    <source>
        <strain evidence="9 10">JZ R-35</strain>
    </source>
</reference>
<evidence type="ECO:0000256" key="2">
    <source>
        <dbReference type="ARBA" id="ARBA00022475"/>
    </source>
</evidence>
<comment type="subcellular location">
    <subcellularLocation>
        <location evidence="1">Cell membrane</location>
        <topology evidence="1">Multi-pass membrane protein</topology>
    </subcellularLocation>
</comment>